<dbReference type="Proteomes" id="UP001497535">
    <property type="component" value="Unassembled WGS sequence"/>
</dbReference>
<organism evidence="1 2">
    <name type="scientific">Meloidogyne enterolobii</name>
    <name type="common">Root-knot nematode worm</name>
    <name type="synonym">Meloidogyne mayaguensis</name>
    <dbReference type="NCBI Taxonomy" id="390850"/>
    <lineage>
        <taxon>Eukaryota</taxon>
        <taxon>Metazoa</taxon>
        <taxon>Ecdysozoa</taxon>
        <taxon>Nematoda</taxon>
        <taxon>Chromadorea</taxon>
        <taxon>Rhabditida</taxon>
        <taxon>Tylenchina</taxon>
        <taxon>Tylenchomorpha</taxon>
        <taxon>Tylenchoidea</taxon>
        <taxon>Meloidogynidae</taxon>
        <taxon>Meloidogyninae</taxon>
        <taxon>Meloidogyne</taxon>
    </lineage>
</organism>
<reference evidence="1" key="1">
    <citation type="submission" date="2023-11" db="EMBL/GenBank/DDBJ databases">
        <authorList>
            <person name="Poullet M."/>
        </authorList>
    </citation>
    <scope>NUCLEOTIDE SEQUENCE</scope>
    <source>
        <strain evidence="1">E1834</strain>
    </source>
</reference>
<keyword evidence="2" id="KW-1185">Reference proteome</keyword>
<evidence type="ECO:0000313" key="1">
    <source>
        <dbReference type="EMBL" id="CAK5010151.1"/>
    </source>
</evidence>
<gene>
    <name evidence="1" type="ORF">MENTE1834_LOCUS1541</name>
</gene>
<evidence type="ECO:0000313" key="2">
    <source>
        <dbReference type="Proteomes" id="UP001497535"/>
    </source>
</evidence>
<sequence length="352" mass="41129">MLKIKSILGSSIFLGRSFCTEKVHFITKIRNMRRAKSRGGPIKEEFGDEIDFSKIRCSLRSLNRSNRDQNADRKCLLCDLGIKLDYKNARLLQQFISSFSGRVYDRHITGLCSKQHDALIKTIRMSRYAGYMPPLTKEPKYLKDPKLFDPLKPIRPHSYDVDLRERRRQKILQNAEKRLSTILKGPDGSENRQAPCMDGFASLNDEERSEGEVKKHEDVQTINLPIVKPNYCGFVDQNRFWIMIALGLFFRIAVMFELLNYVFLSFTTIFFSWELLVIFSNRTLFRRYPKNDFLVNMLMVTGLNKRLVVWTQFIFNLLLEFTVDACVMSFSFICFHLLFITCKYLTESGCCS</sequence>
<protein>
    <submittedName>
        <fullName evidence="1">Uncharacterized protein</fullName>
    </submittedName>
</protein>
<name>A0ACB0XNN2_MELEN</name>
<comment type="caution">
    <text evidence="1">The sequence shown here is derived from an EMBL/GenBank/DDBJ whole genome shotgun (WGS) entry which is preliminary data.</text>
</comment>
<accession>A0ACB0XNN2</accession>
<dbReference type="EMBL" id="CAVMJV010000001">
    <property type="protein sequence ID" value="CAK5010151.1"/>
    <property type="molecule type" value="Genomic_DNA"/>
</dbReference>
<proteinExistence type="predicted"/>